<dbReference type="RefSeq" id="WP_224550192.1">
    <property type="nucleotide sequence ID" value="NZ_AP018817.1"/>
</dbReference>
<keyword evidence="2" id="KW-1185">Reference proteome</keyword>
<evidence type="ECO:0000313" key="1">
    <source>
        <dbReference type="EMBL" id="BBF67920.1"/>
    </source>
</evidence>
<name>A0ABM7G067_9SPHN</name>
<organism evidence="1 2">
    <name type="scientific">Sphingomonas bisphenolicum</name>
    <dbReference type="NCBI Taxonomy" id="296544"/>
    <lineage>
        <taxon>Bacteria</taxon>
        <taxon>Pseudomonadati</taxon>
        <taxon>Pseudomonadota</taxon>
        <taxon>Alphaproteobacteria</taxon>
        <taxon>Sphingomonadales</taxon>
        <taxon>Sphingomonadaceae</taxon>
        <taxon>Sphingomonas</taxon>
    </lineage>
</organism>
<dbReference type="Proteomes" id="UP001059971">
    <property type="component" value="Chromosome 1"/>
</dbReference>
<evidence type="ECO:0000313" key="2">
    <source>
        <dbReference type="Proteomes" id="UP001059971"/>
    </source>
</evidence>
<dbReference type="EMBL" id="AP018817">
    <property type="protein sequence ID" value="BBF67920.1"/>
    <property type="molecule type" value="Genomic_DNA"/>
</dbReference>
<accession>A0ABM7G067</accession>
<proteinExistence type="predicted"/>
<protein>
    <submittedName>
        <fullName evidence="1">Uncharacterized protein</fullName>
    </submittedName>
</protein>
<reference evidence="1" key="1">
    <citation type="submission" date="2018-07" db="EMBL/GenBank/DDBJ databases">
        <title>Complete genome sequence of Sphingomonas bisphenolicum strain AO1, a bisphenol A degradative bacterium isolated from Japanese farm field.</title>
        <authorList>
            <person name="Murakami M."/>
            <person name="Koh M."/>
            <person name="Koba S."/>
            <person name="Matsumura Y."/>
        </authorList>
    </citation>
    <scope>NUCLEOTIDE SEQUENCE</scope>
    <source>
        <strain evidence="1">AO1</strain>
    </source>
</reference>
<gene>
    <name evidence="1" type="ORF">SBA_ch1_01200</name>
</gene>
<sequence>MLNLDTAKTQAVADQTRQAFAALDTALVDAAHLTTAFLSAAQGSGLTASESQRIIQRIHESASKIIEGRSDMIRATALLTRCLEHSQMEVTAVGCPLGMDAPAQDDAPRHLTLVA</sequence>